<dbReference type="PROSITE" id="PS50157">
    <property type="entry name" value="ZINC_FINGER_C2H2_2"/>
    <property type="match status" value="1"/>
</dbReference>
<dbReference type="GO" id="GO:0008270">
    <property type="term" value="F:zinc ion binding"/>
    <property type="evidence" value="ECO:0007669"/>
    <property type="project" value="UniProtKB-KW"/>
</dbReference>
<keyword evidence="2 4" id="KW-0863">Zinc-finger</keyword>
<dbReference type="PROSITE" id="PS00028">
    <property type="entry name" value="ZINC_FINGER_C2H2_1"/>
    <property type="match status" value="1"/>
</dbReference>
<keyword evidence="7" id="KW-1185">Reference proteome</keyword>
<gene>
    <name evidence="6" type="ORF">F53441_10613</name>
</gene>
<dbReference type="GO" id="GO:0003677">
    <property type="term" value="F:DNA binding"/>
    <property type="evidence" value="ECO:0007669"/>
    <property type="project" value="InterPro"/>
</dbReference>
<keyword evidence="3" id="KW-0862">Zinc</keyword>
<name>A0A8H4NP28_9HYPO</name>
<evidence type="ECO:0000256" key="4">
    <source>
        <dbReference type="PROSITE-ProRule" id="PRU00042"/>
    </source>
</evidence>
<dbReference type="InterPro" id="IPR013087">
    <property type="entry name" value="Znf_C2H2_type"/>
</dbReference>
<evidence type="ECO:0000256" key="2">
    <source>
        <dbReference type="ARBA" id="ARBA00022771"/>
    </source>
</evidence>
<reference evidence="6" key="1">
    <citation type="submission" date="2020-01" db="EMBL/GenBank/DDBJ databases">
        <title>Identification and distribution of gene clusters putatively required for synthesis of sphingolipid metabolism inhibitors in phylogenetically diverse species of the filamentous fungus Fusarium.</title>
        <authorList>
            <person name="Kim H.-S."/>
            <person name="Busman M."/>
            <person name="Brown D.W."/>
            <person name="Divon H."/>
            <person name="Uhlig S."/>
            <person name="Proctor R.H."/>
        </authorList>
    </citation>
    <scope>NUCLEOTIDE SEQUENCE</scope>
    <source>
        <strain evidence="6">NRRL 53441</strain>
    </source>
</reference>
<dbReference type="SMART" id="SM00355">
    <property type="entry name" value="ZnF_C2H2"/>
    <property type="match status" value="1"/>
</dbReference>
<accession>A0A8H4NP28</accession>
<organism evidence="6 7">
    <name type="scientific">Fusarium austroafricanum</name>
    <dbReference type="NCBI Taxonomy" id="2364996"/>
    <lineage>
        <taxon>Eukaryota</taxon>
        <taxon>Fungi</taxon>
        <taxon>Dikarya</taxon>
        <taxon>Ascomycota</taxon>
        <taxon>Pezizomycotina</taxon>
        <taxon>Sordariomycetes</taxon>
        <taxon>Hypocreomycetidae</taxon>
        <taxon>Hypocreales</taxon>
        <taxon>Nectriaceae</taxon>
        <taxon>Fusarium</taxon>
        <taxon>Fusarium concolor species complex</taxon>
    </lineage>
</organism>
<dbReference type="Gene3D" id="3.30.160.60">
    <property type="entry name" value="Classic Zinc Finger"/>
    <property type="match status" value="1"/>
</dbReference>
<comment type="caution">
    <text evidence="6">The sequence shown here is derived from an EMBL/GenBank/DDBJ whole genome shotgun (WGS) entry which is preliminary data.</text>
</comment>
<feature type="domain" description="C2H2-type" evidence="5">
    <location>
        <begin position="406"/>
        <end position="434"/>
    </location>
</feature>
<evidence type="ECO:0000259" key="5">
    <source>
        <dbReference type="PROSITE" id="PS50157"/>
    </source>
</evidence>
<dbReference type="AlphaFoldDB" id="A0A8H4NP28"/>
<sequence>MEIINQRSHVRALSAADGFLAGLIYLTATRATITQDAHNAGAQHNETWECLNDICTTLQDYWSRLMEAIPTLSLKDATLNSFMDPAVFLQAGVLSLRNTMTGHTLHTLEDIIALCILSRVTSCYFHNEGNSTTGDDFSRFDHWTNTLSMEHQQVFNSLMKILWPETSNPFPSVYSFQDLAEYNDSVNFNQSALIDLPLVHDDYLLNELLGSGLDDAVPDCLTQLDSQFADQTMQDNCTDSERTQATEPWTGDLPDQVDLGLQGLAIVTNLTDFLEECGDLLQILSGRGVTTRHMHSSTTSSQKRPEVEALVSSCRQRLRQNGSIQDASTSGILLVVDKFIDLGYLQTIEEVQEYILIIGKGIIPDDKAFVRLCQSAYASADTFEAAFPSERSPRAELAAGPNRKKVPCNICGEEFTRRTNMKRHIDRKHGDIKGQGMPVLTVRTGNRVAKMSRTKRLRQI</sequence>
<dbReference type="Proteomes" id="UP000605986">
    <property type="component" value="Unassembled WGS sequence"/>
</dbReference>
<dbReference type="Pfam" id="PF02892">
    <property type="entry name" value="zf-BED"/>
    <property type="match status" value="1"/>
</dbReference>
<dbReference type="EMBL" id="JAADJG010000505">
    <property type="protein sequence ID" value="KAF4445664.1"/>
    <property type="molecule type" value="Genomic_DNA"/>
</dbReference>
<keyword evidence="1" id="KW-0479">Metal-binding</keyword>
<proteinExistence type="predicted"/>
<dbReference type="InterPro" id="IPR003656">
    <property type="entry name" value="Znf_BED"/>
</dbReference>
<evidence type="ECO:0000313" key="7">
    <source>
        <dbReference type="Proteomes" id="UP000605986"/>
    </source>
</evidence>
<dbReference type="OrthoDB" id="5093612at2759"/>
<evidence type="ECO:0000256" key="3">
    <source>
        <dbReference type="ARBA" id="ARBA00022833"/>
    </source>
</evidence>
<protein>
    <recommendedName>
        <fullName evidence="5">C2H2-type domain-containing protein</fullName>
    </recommendedName>
</protein>
<evidence type="ECO:0000313" key="6">
    <source>
        <dbReference type="EMBL" id="KAF4445664.1"/>
    </source>
</evidence>
<evidence type="ECO:0000256" key="1">
    <source>
        <dbReference type="ARBA" id="ARBA00022723"/>
    </source>
</evidence>